<protein>
    <recommendedName>
        <fullName evidence="4">Bacterial bifunctional deaminase-reductase C-terminal domain-containing protein</fullName>
    </recommendedName>
</protein>
<sequence>MIYPKLEFPKLNKRPFFYTNFVTTIDGKAQVLHPDPNPYWPMGSSVDFDTLLDLRARADVLVHGRNTVGGVIKRTDEERFKQKRIYYQKPKPLIYVVVTSHPDDSLVEYLTDSKTRHIVATTGEAEVSEKLSAVADIVRLGKNKVDIRKLSKYLFNKGYKEVLVEGGPHLLGDFIKENLIDEVFLTIAPKIIGGEIGKTITMVEGNLRPPDKVMNLEIIEMHQVENEVFLRYRVNH</sequence>
<dbReference type="SUPFAM" id="SSF53597">
    <property type="entry name" value="Dihydrofolate reductase-like"/>
    <property type="match status" value="1"/>
</dbReference>
<name>A0A1F5KG03_9BACT</name>
<keyword evidence="3" id="KW-0560">Oxidoreductase</keyword>
<dbReference type="Gene3D" id="3.40.430.10">
    <property type="entry name" value="Dihydrofolate Reductase, subunit A"/>
    <property type="match status" value="1"/>
</dbReference>
<dbReference type="PANTHER" id="PTHR38011:SF7">
    <property type="entry name" value="2,5-DIAMINO-6-RIBOSYLAMINO-4(3H)-PYRIMIDINONE 5'-PHOSPHATE REDUCTASE"/>
    <property type="match status" value="1"/>
</dbReference>
<evidence type="ECO:0000256" key="1">
    <source>
        <dbReference type="ARBA" id="ARBA00005104"/>
    </source>
</evidence>
<organism evidence="5 6">
    <name type="scientific">Candidatus Daviesbacteria bacterium RIFCSPHIGHO2_02_FULL_43_12</name>
    <dbReference type="NCBI Taxonomy" id="1797776"/>
    <lineage>
        <taxon>Bacteria</taxon>
        <taxon>Candidatus Daviesiibacteriota</taxon>
    </lineage>
</organism>
<evidence type="ECO:0000256" key="3">
    <source>
        <dbReference type="ARBA" id="ARBA00023002"/>
    </source>
</evidence>
<dbReference type="InterPro" id="IPR050765">
    <property type="entry name" value="Riboflavin_Biosynth_HTPR"/>
</dbReference>
<evidence type="ECO:0000313" key="6">
    <source>
        <dbReference type="Proteomes" id="UP000177328"/>
    </source>
</evidence>
<dbReference type="InterPro" id="IPR024072">
    <property type="entry name" value="DHFR-like_dom_sf"/>
</dbReference>
<dbReference type="PANTHER" id="PTHR38011">
    <property type="entry name" value="DIHYDROFOLATE REDUCTASE FAMILY PROTEIN (AFU_ORTHOLOGUE AFUA_8G06820)"/>
    <property type="match status" value="1"/>
</dbReference>
<gene>
    <name evidence="5" type="ORF">A3D25_03585</name>
</gene>
<evidence type="ECO:0000256" key="2">
    <source>
        <dbReference type="ARBA" id="ARBA00022857"/>
    </source>
</evidence>
<feature type="domain" description="Bacterial bifunctional deaminase-reductase C-terminal" evidence="4">
    <location>
        <begin position="18"/>
        <end position="228"/>
    </location>
</feature>
<comment type="caution">
    <text evidence="5">The sequence shown here is derived from an EMBL/GenBank/DDBJ whole genome shotgun (WGS) entry which is preliminary data.</text>
</comment>
<comment type="pathway">
    <text evidence="1">Cofactor biosynthesis; riboflavin biosynthesis.</text>
</comment>
<keyword evidence="2" id="KW-0521">NADP</keyword>
<dbReference type="EMBL" id="MFDD01000014">
    <property type="protein sequence ID" value="OGE39867.1"/>
    <property type="molecule type" value="Genomic_DNA"/>
</dbReference>
<dbReference type="Pfam" id="PF01872">
    <property type="entry name" value="RibD_C"/>
    <property type="match status" value="1"/>
</dbReference>
<evidence type="ECO:0000259" key="4">
    <source>
        <dbReference type="Pfam" id="PF01872"/>
    </source>
</evidence>
<evidence type="ECO:0000313" key="5">
    <source>
        <dbReference type="EMBL" id="OGE39867.1"/>
    </source>
</evidence>
<dbReference type="Proteomes" id="UP000177328">
    <property type="component" value="Unassembled WGS sequence"/>
</dbReference>
<dbReference type="GO" id="GO:0008703">
    <property type="term" value="F:5-amino-6-(5-phosphoribosylamino)uracil reductase activity"/>
    <property type="evidence" value="ECO:0007669"/>
    <property type="project" value="InterPro"/>
</dbReference>
<dbReference type="AlphaFoldDB" id="A0A1F5KG03"/>
<dbReference type="GO" id="GO:0009231">
    <property type="term" value="P:riboflavin biosynthetic process"/>
    <property type="evidence" value="ECO:0007669"/>
    <property type="project" value="InterPro"/>
</dbReference>
<reference evidence="5 6" key="1">
    <citation type="journal article" date="2016" name="Nat. Commun.">
        <title>Thousands of microbial genomes shed light on interconnected biogeochemical processes in an aquifer system.</title>
        <authorList>
            <person name="Anantharaman K."/>
            <person name="Brown C.T."/>
            <person name="Hug L.A."/>
            <person name="Sharon I."/>
            <person name="Castelle C.J."/>
            <person name="Probst A.J."/>
            <person name="Thomas B.C."/>
            <person name="Singh A."/>
            <person name="Wilkins M.J."/>
            <person name="Karaoz U."/>
            <person name="Brodie E.L."/>
            <person name="Williams K.H."/>
            <person name="Hubbard S.S."/>
            <person name="Banfield J.F."/>
        </authorList>
    </citation>
    <scope>NUCLEOTIDE SEQUENCE [LARGE SCALE GENOMIC DNA]</scope>
</reference>
<dbReference type="InterPro" id="IPR002734">
    <property type="entry name" value="RibDG_C"/>
</dbReference>
<proteinExistence type="predicted"/>
<accession>A0A1F5KG03</accession>